<dbReference type="HOGENOM" id="CLU_000022_2_15_9"/>
<dbReference type="eggNOG" id="COG3319">
    <property type="taxonomic scope" value="Bacteria"/>
</dbReference>
<evidence type="ECO:0000256" key="2">
    <source>
        <dbReference type="ARBA" id="ARBA00004924"/>
    </source>
</evidence>
<dbReference type="SUPFAM" id="SSF56801">
    <property type="entry name" value="Acetyl-CoA synthetase-like"/>
    <property type="match status" value="1"/>
</dbReference>
<dbReference type="GO" id="GO:0016874">
    <property type="term" value="F:ligase activity"/>
    <property type="evidence" value="ECO:0007669"/>
    <property type="project" value="UniProtKB-KW"/>
</dbReference>
<dbReference type="Gene3D" id="3.30.559.10">
    <property type="entry name" value="Chloramphenicol acetyltransferase-like domain"/>
    <property type="match status" value="1"/>
</dbReference>
<dbReference type="Proteomes" id="UP000003744">
    <property type="component" value="Unassembled WGS sequence"/>
</dbReference>
<dbReference type="InterPro" id="IPR006162">
    <property type="entry name" value="Ppantetheine_attach_site"/>
</dbReference>
<dbReference type="InterPro" id="IPR041464">
    <property type="entry name" value="TubC_N"/>
</dbReference>
<evidence type="ECO:0000256" key="1">
    <source>
        <dbReference type="ARBA" id="ARBA00001957"/>
    </source>
</evidence>
<dbReference type="Gene3D" id="3.40.50.150">
    <property type="entry name" value="Vaccinia Virus protein VP39"/>
    <property type="match status" value="1"/>
</dbReference>
<dbReference type="Gene3D" id="3.40.50.12780">
    <property type="entry name" value="N-terminal domain of ligase-like"/>
    <property type="match status" value="1"/>
</dbReference>
<dbReference type="CDD" id="cd02440">
    <property type="entry name" value="AdoMet_MTases"/>
    <property type="match status" value="1"/>
</dbReference>
<dbReference type="PROSITE" id="PS00012">
    <property type="entry name" value="PHOSPHOPANTETHEINE"/>
    <property type="match status" value="1"/>
</dbReference>
<dbReference type="Pfam" id="PF00550">
    <property type="entry name" value="PP-binding"/>
    <property type="match status" value="1"/>
</dbReference>
<evidence type="ECO:0000313" key="8">
    <source>
        <dbReference type="EMBL" id="EEI83836.1"/>
    </source>
</evidence>
<dbReference type="SUPFAM" id="SSF53335">
    <property type="entry name" value="S-adenosyl-L-methionine-dependent methyltransferases"/>
    <property type="match status" value="1"/>
</dbReference>
<dbReference type="Pfam" id="PF00501">
    <property type="entry name" value="AMP-binding"/>
    <property type="match status" value="1"/>
</dbReference>
<comment type="pathway">
    <text evidence="2">Siderophore biosynthesis.</text>
</comment>
<dbReference type="InterPro" id="IPR010071">
    <property type="entry name" value="AA_adenyl_dom"/>
</dbReference>
<dbReference type="eggNOG" id="COG1020">
    <property type="taxonomic scope" value="Bacteria"/>
</dbReference>
<dbReference type="Gene3D" id="1.10.10.1830">
    <property type="entry name" value="Non-ribosomal peptide synthase, adenylation domain"/>
    <property type="match status" value="1"/>
</dbReference>
<dbReference type="GO" id="GO:0009403">
    <property type="term" value="P:toxin biosynthetic process"/>
    <property type="evidence" value="ECO:0007669"/>
    <property type="project" value="UniProtKB-ARBA"/>
</dbReference>
<dbReference type="GO" id="GO:0031177">
    <property type="term" value="F:phosphopantetheine binding"/>
    <property type="evidence" value="ECO:0007669"/>
    <property type="project" value="TreeGrafter"/>
</dbReference>
<dbReference type="PANTHER" id="PTHR45527">
    <property type="entry name" value="NONRIBOSOMAL PEPTIDE SYNTHETASE"/>
    <property type="match status" value="1"/>
</dbReference>
<evidence type="ECO:0000259" key="7">
    <source>
        <dbReference type="PROSITE" id="PS50075"/>
    </source>
</evidence>
<gene>
    <name evidence="8" type="ORF">HMPREF0077_0063</name>
</gene>
<protein>
    <submittedName>
        <fullName evidence="8">AMP-binding enzyme</fullName>
    </submittedName>
</protein>
<dbReference type="InterPro" id="IPR020845">
    <property type="entry name" value="AMP-binding_CS"/>
</dbReference>
<dbReference type="EMBL" id="ACGC01000006">
    <property type="protein sequence ID" value="EEI83836.1"/>
    <property type="molecule type" value="Genomic_DNA"/>
</dbReference>
<evidence type="ECO:0000256" key="5">
    <source>
        <dbReference type="ARBA" id="ARBA00022598"/>
    </source>
</evidence>
<dbReference type="Pfam" id="PF18563">
    <property type="entry name" value="TubC_N"/>
    <property type="match status" value="1"/>
</dbReference>
<dbReference type="Gene3D" id="1.10.1200.10">
    <property type="entry name" value="ACP-like"/>
    <property type="match status" value="1"/>
</dbReference>
<dbReference type="Gene3D" id="3.30.559.30">
    <property type="entry name" value="Nonribosomal peptide synthetase, condensation domain"/>
    <property type="match status" value="1"/>
</dbReference>
<dbReference type="GO" id="GO:0017000">
    <property type="term" value="P:antibiotic biosynthetic process"/>
    <property type="evidence" value="ECO:0007669"/>
    <property type="project" value="UniProtKB-KW"/>
</dbReference>
<organism evidence="8 9">
    <name type="scientific">Anaerococcus tetradius ATCC 35098</name>
    <dbReference type="NCBI Taxonomy" id="525255"/>
    <lineage>
        <taxon>Bacteria</taxon>
        <taxon>Bacillati</taxon>
        <taxon>Bacillota</taxon>
        <taxon>Tissierellia</taxon>
        <taxon>Tissierellales</taxon>
        <taxon>Peptoniphilaceae</taxon>
        <taxon>Anaerococcus</taxon>
    </lineage>
</organism>
<keyword evidence="3" id="KW-0596">Phosphopantetheine</keyword>
<dbReference type="SUPFAM" id="SSF47336">
    <property type="entry name" value="ACP-like"/>
    <property type="match status" value="1"/>
</dbReference>
<dbReference type="PROSITE" id="PS50075">
    <property type="entry name" value="CARRIER"/>
    <property type="match status" value="1"/>
</dbReference>
<name>C2CF03_9FIRM</name>
<dbReference type="GO" id="GO:0008610">
    <property type="term" value="P:lipid biosynthetic process"/>
    <property type="evidence" value="ECO:0007669"/>
    <property type="project" value="UniProtKB-ARBA"/>
</dbReference>
<comment type="cofactor">
    <cofactor evidence="1">
        <name>pantetheine 4'-phosphate</name>
        <dbReference type="ChEBI" id="CHEBI:47942"/>
    </cofactor>
</comment>
<dbReference type="Pfam" id="PF08242">
    <property type="entry name" value="Methyltransf_12"/>
    <property type="match status" value="1"/>
</dbReference>
<dbReference type="InterPro" id="IPR013217">
    <property type="entry name" value="Methyltransf_12"/>
</dbReference>
<evidence type="ECO:0000256" key="3">
    <source>
        <dbReference type="ARBA" id="ARBA00022450"/>
    </source>
</evidence>
<dbReference type="InterPro" id="IPR036736">
    <property type="entry name" value="ACP-like_sf"/>
</dbReference>
<dbReference type="Pfam" id="PF00668">
    <property type="entry name" value="Condensation"/>
    <property type="match status" value="1"/>
</dbReference>
<dbReference type="InterPro" id="IPR045851">
    <property type="entry name" value="AMP-bd_C_sf"/>
</dbReference>
<dbReference type="Gene3D" id="3.30.300.30">
    <property type="match status" value="2"/>
</dbReference>
<keyword evidence="6" id="KW-0045">Antibiotic biosynthesis</keyword>
<dbReference type="InterPro" id="IPR042099">
    <property type="entry name" value="ANL_N_sf"/>
</dbReference>
<dbReference type="GO" id="GO:0005737">
    <property type="term" value="C:cytoplasm"/>
    <property type="evidence" value="ECO:0007669"/>
    <property type="project" value="TreeGrafter"/>
</dbReference>
<sequence length="1842" mass="212157">MDLMSITELLDILNNKNIVVWKEGCNVKFKAPKGSLTDELKEQLKINKSMLLEYLDKEKNVYFKRDDVNRYEEFDLTEIQSSYLLGRNKAFELGGVGCHGYMEIEYNELLDKKKIEIAWNKVIKKHDMLRAIIYKNGKQKVQKDVPFVEVEENFSIDEKELVLREKLANKQYKIGEWPMCDIAITKINEKTLLHFSVDMIVADYISMNIILKDLEDFYYNPEKEACNSNSYRDIVIYEKGRKQNKSANSQEDKKYWENKIGNMGNAPFLPTLKTVDIEDSSFLQKSIFLNEDMWSKLSDLSKNIGVTVSALVMSVLSEIVYYWSGTNKFCINTTLFKRSSLNIKDINEIVGDFTDVNVSAIDIDSKLTFKDRIINLQKNLWMDMEHNSFSGVEVLRMLSRLKGESVVVPLVFTSTVGLSNENDVLLKRKVNYKISQTPQVYIDCQLAEERTGARINWDIRKFVFDQVVIDEMFAGFVNIIKGLCKNPNKILVLKNPVELPENILQVRNDINSTQRNFPKRTLGDGFLKMLNKNPEKTALVFKGHTYSYRKLSLYVSSIMEVLKNNKIGYGDRIAVNIEKNEWQIASVLAIVLSGAVYVPIDVDQPINRKNKILKKADVKVVLSCDEELSNSEFKNINLHNISLSEFCSMKDLNLEKYYMDDAYVIFTSGTTGEPKGVRITHDAAMNTIIDVNERYRIQETDVFLGLAKLSFDLSVYDIFGCFDIGGTLVLPESDKTNNSKYIYDLMLLHRVTIWNSVPAQMQLIVNYLEASEKIKKSEYLRLCMLSGDWIPTNLPSRVYNIFENVKLVSMGGATEASIWSIYYDIDKNEKFDISVPYGYPMSNQKFFILNRDLNPCPDYVKGGLYIGGKGISKGYIGDEKLNKEQFIRRKDGGIIYKTGDTGYYLKNGLIIFTGRESGDGQIKIHGYRIELSEIEDAIVSYNKVDSAQVVYTKGKSLDGRINAVVTPKIKSYVSNDLYLCCDEIEFLKKLESSVLENMNLNLLIKWGYCADQVSLKSILRTFQHFGIFTDQKSTYNIQEIKKIINVPDKLDKLLKRWLNVLVKEKILQLDEEQYQYLGEENGETLEQLWSNFYKVENEFNYSKDFFAYLKKSNDSLPELITGIEDPLNLLFPKGDLKPALASYHDNKINRINNRFIANEIHYLCNEKMKNNNKPFRILEVGAGVGGTTIDVITKLKDSKVEYYFTDVSEFFFNNAKKIFHEYDWIKYKIFDINEDFYKQGLDAFSFDLILCANVLHNSRNIDFVIKNLKNLLVDSGTLIILEETKMSYMLLTSMEFKDGLIGFEDERKESEQTFFSKKQWEDIIDRNDGSITYAFPSSELLEVSGQSVFVTRFKNEYYNIDKTELFEHLNDSLPNYMIPSDIKILQNLPKTSNGKINKDAIISLFKVEDDDISIDKSQMTEIEKKIEHIWCKELNKSFIGLDENFYSVGGDSLLIAQIISEILEKVEEAKDWDWSSLLTEMMQTPTIREISKKIQNRFDNIDKKIDKSLSVLKKSSLENDKKTAKVLFHAGTGTLSAYTELLDYIIKDSNDVEDVLGFSFGDEAEYISMKTEDTFKNLGEKYGEVLCKLGYSKYILIGHCVGGLIAIEAANYITNKNMNVSDVTLLSTTIPREQKRTVFHCLSRNKYDIALKTSLENELLLERTFSRLINADIFKAGHTVSDERLDDCIKYMVKNLDGDLKIQSFERLVGEYEDIGLEFKRLSSIPISERLNNLYNSINRDKVNLLDNEIKMLNTLFNIFSQNFGCVSTYKPPKYNGNVRVFSCEETEKSFYGEFFGEDKETWEKYLAGNIVYSSISGQHFDCLTGENLKQNSTKILKFINE</sequence>
<dbReference type="PANTHER" id="PTHR45527:SF10">
    <property type="entry name" value="PYOCHELIN SYNTHASE PCHF"/>
    <property type="match status" value="1"/>
</dbReference>
<keyword evidence="4" id="KW-0597">Phosphoprotein</keyword>
<comment type="caution">
    <text evidence="8">The sequence shown here is derived from an EMBL/GenBank/DDBJ whole genome shotgun (WGS) entry which is preliminary data.</text>
</comment>
<dbReference type="CDD" id="cd19535">
    <property type="entry name" value="Cyc_NRPS"/>
    <property type="match status" value="1"/>
</dbReference>
<dbReference type="NCBIfam" id="TIGR01733">
    <property type="entry name" value="AA-adenyl-dom"/>
    <property type="match status" value="1"/>
</dbReference>
<dbReference type="InterPro" id="IPR044894">
    <property type="entry name" value="TubC_N_sf"/>
</dbReference>
<feature type="domain" description="Carrier" evidence="7">
    <location>
        <begin position="1417"/>
        <end position="1498"/>
    </location>
</feature>
<evidence type="ECO:0000256" key="4">
    <source>
        <dbReference type="ARBA" id="ARBA00022553"/>
    </source>
</evidence>
<evidence type="ECO:0000256" key="6">
    <source>
        <dbReference type="ARBA" id="ARBA00023194"/>
    </source>
</evidence>
<dbReference type="SUPFAM" id="SSF53474">
    <property type="entry name" value="alpha/beta-Hydrolases"/>
    <property type="match status" value="1"/>
</dbReference>
<dbReference type="InterPro" id="IPR009081">
    <property type="entry name" value="PP-bd_ACP"/>
</dbReference>
<dbReference type="InterPro" id="IPR000873">
    <property type="entry name" value="AMP-dep_synth/lig_dom"/>
</dbReference>
<dbReference type="Gene3D" id="3.40.50.1820">
    <property type="entry name" value="alpha/beta hydrolase"/>
    <property type="match status" value="1"/>
</dbReference>
<dbReference type="eggNOG" id="COG0500">
    <property type="taxonomic scope" value="Bacteria"/>
</dbReference>
<accession>C2CF03</accession>
<dbReference type="InterPro" id="IPR001242">
    <property type="entry name" value="Condensation_dom"/>
</dbReference>
<keyword evidence="5" id="KW-0436">Ligase</keyword>
<proteinExistence type="predicted"/>
<evidence type="ECO:0000313" key="9">
    <source>
        <dbReference type="Proteomes" id="UP000003744"/>
    </source>
</evidence>
<dbReference type="InterPro" id="IPR057737">
    <property type="entry name" value="Condensation_MtbB-like"/>
</dbReference>
<reference evidence="8 9" key="1">
    <citation type="submission" date="2009-01" db="EMBL/GenBank/DDBJ databases">
        <authorList>
            <person name="Qin X."/>
            <person name="Bachman B."/>
            <person name="Battles P."/>
            <person name="Bell A."/>
            <person name="Bess C."/>
            <person name="Bickham C."/>
            <person name="Chaboub L."/>
            <person name="Chen D."/>
            <person name="Coyle M."/>
            <person name="Deiros D.R."/>
            <person name="Dinh H."/>
            <person name="Forbes L."/>
            <person name="Fowler G."/>
            <person name="Francisco L."/>
            <person name="Fu Q."/>
            <person name="Gubbala S."/>
            <person name="Hale W."/>
            <person name="Han Y."/>
            <person name="Hemphill L."/>
            <person name="Highlander S.K."/>
            <person name="Hirani K."/>
            <person name="Hogues M."/>
            <person name="Jackson L."/>
            <person name="Jakkamsetti A."/>
            <person name="Javaid M."/>
            <person name="Jiang H."/>
            <person name="Korchina V."/>
            <person name="Kovar C."/>
            <person name="Lara F."/>
            <person name="Lee S."/>
            <person name="Mata R."/>
            <person name="Mathew T."/>
            <person name="Moen C."/>
            <person name="Morales K."/>
            <person name="Munidasa M."/>
            <person name="Nazareth L."/>
            <person name="Ngo R."/>
            <person name="Nguyen L."/>
            <person name="Okwuonu G."/>
            <person name="Ongeri F."/>
            <person name="Patil S."/>
            <person name="Petrosino J."/>
            <person name="Pham C."/>
            <person name="Pham P."/>
            <person name="Pu L.-L."/>
            <person name="Puazo M."/>
            <person name="Raj R."/>
            <person name="Reid J."/>
            <person name="Rouhana J."/>
            <person name="Saada N."/>
            <person name="Shang Y."/>
            <person name="Simmons D."/>
            <person name="Thornton R."/>
            <person name="Warren J."/>
            <person name="Weissenberger G."/>
            <person name="Zhang J."/>
            <person name="Zhang L."/>
            <person name="Zhou C."/>
            <person name="Zhu D."/>
            <person name="Muzny D."/>
            <person name="Worley K."/>
            <person name="Gibbs R."/>
        </authorList>
    </citation>
    <scope>NUCLEOTIDE SEQUENCE [LARGE SCALE GENOMIC DNA]</scope>
    <source>
        <strain evidence="8 9">ATCC 35098</strain>
    </source>
</reference>
<dbReference type="GO" id="GO:0043041">
    <property type="term" value="P:amino acid activation for nonribosomal peptide biosynthetic process"/>
    <property type="evidence" value="ECO:0007669"/>
    <property type="project" value="TreeGrafter"/>
</dbReference>
<dbReference type="InterPro" id="IPR029063">
    <property type="entry name" value="SAM-dependent_MTases_sf"/>
</dbReference>
<dbReference type="SUPFAM" id="SSF52777">
    <property type="entry name" value="CoA-dependent acyltransferases"/>
    <property type="match status" value="2"/>
</dbReference>
<dbReference type="InterPro" id="IPR029058">
    <property type="entry name" value="AB_hydrolase_fold"/>
</dbReference>
<dbReference type="PROSITE" id="PS00455">
    <property type="entry name" value="AMP_BINDING"/>
    <property type="match status" value="1"/>
</dbReference>
<dbReference type="InterPro" id="IPR023213">
    <property type="entry name" value="CAT-like_dom_sf"/>
</dbReference>